<dbReference type="EMBL" id="RQIS01000029">
    <property type="protein sequence ID" value="RQH00198.1"/>
    <property type="molecule type" value="Genomic_DNA"/>
</dbReference>
<accession>A0A3N6MC45</accession>
<name>A0A3N6MC45_9BURK</name>
<sequence>MEHEFVQKIRACVIYDEPRDVFIATVVATGETFEAADGDEIAAWPTVSRVEPGRVSMPRELIESPDNRANINAMLRLIWNAEIGSRVEARDWRLRSEKSDRLGQLINSPEFLDMANAAIAKAIDEFEAKGIKPAYILRERKR</sequence>
<proteinExistence type="predicted"/>
<evidence type="ECO:0000313" key="1">
    <source>
        <dbReference type="EMBL" id="RQH00198.1"/>
    </source>
</evidence>
<dbReference type="AlphaFoldDB" id="A0A3N6MC45"/>
<protein>
    <submittedName>
        <fullName evidence="1">Uncharacterized protein</fullName>
    </submittedName>
</protein>
<dbReference type="OrthoDB" id="769885at2"/>
<dbReference type="RefSeq" id="WP_124153858.1">
    <property type="nucleotide sequence ID" value="NZ_RQIS01000029.1"/>
</dbReference>
<reference evidence="1 2" key="1">
    <citation type="submission" date="2018-11" db="EMBL/GenBank/DDBJ databases">
        <title>Paraburkholderia sp. DHOA04, isolated from soil.</title>
        <authorList>
            <person name="Gao Z.-H."/>
            <person name="Qiu L.-H."/>
            <person name="Fu J.-C."/>
        </authorList>
    </citation>
    <scope>NUCLEOTIDE SEQUENCE [LARGE SCALE GENOMIC DNA]</scope>
    <source>
        <strain evidence="1 2">DHOA04</strain>
    </source>
</reference>
<gene>
    <name evidence="1" type="ORF">D1Y85_25515</name>
</gene>
<comment type="caution">
    <text evidence="1">The sequence shown here is derived from an EMBL/GenBank/DDBJ whole genome shotgun (WGS) entry which is preliminary data.</text>
</comment>
<organism evidence="1 2">
    <name type="scientific">Paraburkholderia dinghuensis</name>
    <dbReference type="NCBI Taxonomy" id="2305225"/>
    <lineage>
        <taxon>Bacteria</taxon>
        <taxon>Pseudomonadati</taxon>
        <taxon>Pseudomonadota</taxon>
        <taxon>Betaproteobacteria</taxon>
        <taxon>Burkholderiales</taxon>
        <taxon>Burkholderiaceae</taxon>
        <taxon>Paraburkholderia</taxon>
    </lineage>
</organism>
<dbReference type="Proteomes" id="UP000272778">
    <property type="component" value="Unassembled WGS sequence"/>
</dbReference>
<keyword evidence="2" id="KW-1185">Reference proteome</keyword>
<evidence type="ECO:0000313" key="2">
    <source>
        <dbReference type="Proteomes" id="UP000272778"/>
    </source>
</evidence>